<dbReference type="AlphaFoldDB" id="A0A1F4NTU5"/>
<dbReference type="STRING" id="1798535.A2V68_00895"/>
<name>A0A1F4NTU5_UNCK3</name>
<reference evidence="3 4" key="1">
    <citation type="journal article" date="2016" name="Nat. Commun.">
        <title>Thousands of microbial genomes shed light on interconnected biogeochemical processes in an aquifer system.</title>
        <authorList>
            <person name="Anantharaman K."/>
            <person name="Brown C.T."/>
            <person name="Hug L.A."/>
            <person name="Sharon I."/>
            <person name="Castelle C.J."/>
            <person name="Probst A.J."/>
            <person name="Thomas B.C."/>
            <person name="Singh A."/>
            <person name="Wilkins M.J."/>
            <person name="Karaoz U."/>
            <person name="Brodie E.L."/>
            <person name="Williams K.H."/>
            <person name="Hubbard S.S."/>
            <person name="Banfield J.F."/>
        </authorList>
    </citation>
    <scope>NUCLEOTIDE SEQUENCE [LARGE SCALE GENOMIC DNA]</scope>
</reference>
<dbReference type="EMBL" id="META01000003">
    <property type="protein sequence ID" value="OGB74302.1"/>
    <property type="molecule type" value="Genomic_DNA"/>
</dbReference>
<comment type="similarity">
    <text evidence="1 2">Belongs to the UPF0102 family.</text>
</comment>
<evidence type="ECO:0000256" key="2">
    <source>
        <dbReference type="HAMAP-Rule" id="MF_00048"/>
    </source>
</evidence>
<proteinExistence type="inferred from homology"/>
<gene>
    <name evidence="3" type="ORF">A2V68_00895</name>
</gene>
<protein>
    <recommendedName>
        <fullName evidence="2">UPF0102 protein A2V68_00895</fullName>
    </recommendedName>
</protein>
<evidence type="ECO:0000313" key="4">
    <source>
        <dbReference type="Proteomes" id="UP000176651"/>
    </source>
</evidence>
<dbReference type="InterPro" id="IPR011335">
    <property type="entry name" value="Restrct_endonuc-II-like"/>
</dbReference>
<comment type="caution">
    <text evidence="3">The sequence shown here is derived from an EMBL/GenBank/DDBJ whole genome shotgun (WGS) entry which is preliminary data.</text>
</comment>
<dbReference type="InterPro" id="IPR003509">
    <property type="entry name" value="UPF0102_YraN-like"/>
</dbReference>
<dbReference type="Pfam" id="PF02021">
    <property type="entry name" value="UPF0102"/>
    <property type="match status" value="1"/>
</dbReference>
<evidence type="ECO:0000313" key="3">
    <source>
        <dbReference type="EMBL" id="OGB74302.1"/>
    </source>
</evidence>
<dbReference type="PANTHER" id="PTHR34039:SF1">
    <property type="entry name" value="UPF0102 PROTEIN YRAN"/>
    <property type="match status" value="1"/>
</dbReference>
<dbReference type="Gene3D" id="3.40.1350.10">
    <property type="match status" value="1"/>
</dbReference>
<dbReference type="GO" id="GO:0003676">
    <property type="term" value="F:nucleic acid binding"/>
    <property type="evidence" value="ECO:0007669"/>
    <property type="project" value="InterPro"/>
</dbReference>
<accession>A0A1F4NTU5</accession>
<dbReference type="InterPro" id="IPR011856">
    <property type="entry name" value="tRNA_endonuc-like_dom_sf"/>
</dbReference>
<dbReference type="CDD" id="cd20736">
    <property type="entry name" value="PoNe_Nuclease"/>
    <property type="match status" value="1"/>
</dbReference>
<dbReference type="Proteomes" id="UP000176651">
    <property type="component" value="Unassembled WGS sequence"/>
</dbReference>
<sequence>MMPLGEAGEEVAVKLLTAQGFRILQRNYISPVGEIDIVAARNHAVHFIEVKTRSNLAYGTPALAVTVAKQDRLRRVATYYMAGHSYRGDAQFGVVEVVYNPYVKRYTAKLIPEAF</sequence>
<dbReference type="PANTHER" id="PTHR34039">
    <property type="entry name" value="UPF0102 PROTEIN YRAN"/>
    <property type="match status" value="1"/>
</dbReference>
<evidence type="ECO:0000256" key="1">
    <source>
        <dbReference type="ARBA" id="ARBA00006738"/>
    </source>
</evidence>
<dbReference type="SUPFAM" id="SSF52980">
    <property type="entry name" value="Restriction endonuclease-like"/>
    <property type="match status" value="1"/>
</dbReference>
<dbReference type="HAMAP" id="MF_00048">
    <property type="entry name" value="UPF0102"/>
    <property type="match status" value="1"/>
</dbReference>
<organism evidence="3 4">
    <name type="scientific">candidate division Kazan bacterium RBG_13_50_9</name>
    <dbReference type="NCBI Taxonomy" id="1798535"/>
    <lineage>
        <taxon>Bacteria</taxon>
        <taxon>Bacteria division Kazan-3B-28</taxon>
    </lineage>
</organism>